<dbReference type="RefSeq" id="YP_010648983.1">
    <property type="nucleotide sequence ID" value="NC_070763.1"/>
</dbReference>
<gene>
    <name evidence="2" type="primary">103</name>
    <name evidence="2" type="ORF">SEA_FORZA_103</name>
</gene>
<organism evidence="2 3">
    <name type="scientific">Gordonia phage Forza</name>
    <dbReference type="NCBI Taxonomy" id="2571247"/>
    <lineage>
        <taxon>Viruses</taxon>
        <taxon>Duplodnaviria</taxon>
        <taxon>Heunggongvirae</taxon>
        <taxon>Uroviricota</taxon>
        <taxon>Caudoviricetes</taxon>
        <taxon>Forzavirus</taxon>
        <taxon>Forzavirus forza</taxon>
    </lineage>
</organism>
<dbReference type="Proteomes" id="UP000423482">
    <property type="component" value="Segment"/>
</dbReference>
<keyword evidence="3" id="KW-1185">Reference proteome</keyword>
<feature type="region of interest" description="Disordered" evidence="1">
    <location>
        <begin position="175"/>
        <end position="198"/>
    </location>
</feature>
<evidence type="ECO:0000256" key="1">
    <source>
        <dbReference type="SAM" id="MobiDB-lite"/>
    </source>
</evidence>
<dbReference type="EMBL" id="MK814760">
    <property type="protein sequence ID" value="QGT55096.1"/>
    <property type="molecule type" value="Genomic_DNA"/>
</dbReference>
<evidence type="ECO:0008006" key="4">
    <source>
        <dbReference type="Google" id="ProtNLM"/>
    </source>
</evidence>
<feature type="region of interest" description="Disordered" evidence="1">
    <location>
        <begin position="1"/>
        <end position="28"/>
    </location>
</feature>
<reference evidence="2 3" key="1">
    <citation type="submission" date="2019-04" db="EMBL/GenBank/DDBJ databases">
        <authorList>
            <person name="Pope W.H."/>
            <person name="Garlena R.A."/>
            <person name="Russell D.A."/>
            <person name="Jacobs-Sera D."/>
            <person name="Hatfull G.F."/>
        </authorList>
    </citation>
    <scope>NUCLEOTIDE SEQUENCE [LARGE SCALE GENOMIC DNA]</scope>
</reference>
<evidence type="ECO:0000313" key="3">
    <source>
        <dbReference type="Proteomes" id="UP000423482"/>
    </source>
</evidence>
<evidence type="ECO:0000313" key="2">
    <source>
        <dbReference type="EMBL" id="QGT55096.1"/>
    </source>
</evidence>
<accession>A0A650EY66</accession>
<feature type="compositionally biased region" description="Basic and acidic residues" evidence="1">
    <location>
        <begin position="175"/>
        <end position="190"/>
    </location>
</feature>
<proteinExistence type="predicted"/>
<name>A0A650EY66_9CAUD</name>
<dbReference type="GeneID" id="77924471"/>
<protein>
    <recommendedName>
        <fullName evidence="4">Minor tail protein</fullName>
    </recommendedName>
</protein>
<dbReference type="KEGG" id="vg:77924471"/>
<dbReference type="Pfam" id="PF10910">
    <property type="entry name" value="Phage_gene29"/>
    <property type="match status" value="1"/>
</dbReference>
<dbReference type="InterPro" id="IPR021226">
    <property type="entry name" value="Phage_gene29"/>
</dbReference>
<sequence length="198" mass="22469">MNEMNQPWKMRSRGSGSAKRRKRATRENMPPYVMPHKYLPLVRGVPIRDHREPYAATTQLNPMAVPIEIQNSLAFHLEMVGLVHVSDLIKMADENGNINVSQLPPVYIKHVKPEFGPDIQLNPGTWMPKNQAEKVDAKRLSAEVIEPAKVDNIKDADFKQLEALESQIREEKIKRLREANVDPHVTDERGPGAPDDVT</sequence>